<dbReference type="InterPro" id="IPR028116">
    <property type="entry name" value="Cis-CaaD-like"/>
</dbReference>
<dbReference type="Proteomes" id="UP000019376">
    <property type="component" value="Unassembled WGS sequence"/>
</dbReference>
<dbReference type="Gene3D" id="3.30.429.10">
    <property type="entry name" value="Macrophage Migration Inhibitory Factor"/>
    <property type="match status" value="1"/>
</dbReference>
<evidence type="ECO:0000259" key="1">
    <source>
        <dbReference type="Pfam" id="PF14832"/>
    </source>
</evidence>
<sequence length="163" mass="18933">MPLWQIYHPPGTFEDASSKESFAKDITQIYTSVGLPAFYVVVQYHKIDNHNVFIGGDSLSQASEVRQKPFIRLVVDHIAVRLPDDDALYARTTTRIDSVLRPHLLEKGFDYEYHVDETERRLWKINGLIPPPHKSSEERVWFEENRPLPWDGAYPAKTLRQSL</sequence>
<dbReference type="AlphaFoldDB" id="S7ZIM3"/>
<keyword evidence="3" id="KW-1185">Reference proteome</keyword>
<dbReference type="OrthoDB" id="2129288at2759"/>
<name>S7ZIM3_PENO1</name>
<gene>
    <name evidence="2" type="ORF">PDE_03492</name>
</gene>
<dbReference type="HOGENOM" id="CLU_113367_0_0_1"/>
<evidence type="ECO:0000313" key="2">
    <source>
        <dbReference type="EMBL" id="EPS28546.1"/>
    </source>
</evidence>
<dbReference type="InterPro" id="IPR014347">
    <property type="entry name" value="Tautomerase/MIF_sf"/>
</dbReference>
<dbReference type="PhylomeDB" id="S7ZIM3"/>
<accession>S7ZIM3</accession>
<feature type="domain" description="Tautomerase cis-CaaD-like" evidence="1">
    <location>
        <begin position="1"/>
        <end position="146"/>
    </location>
</feature>
<evidence type="ECO:0000313" key="3">
    <source>
        <dbReference type="Proteomes" id="UP000019376"/>
    </source>
</evidence>
<dbReference type="EMBL" id="KB644411">
    <property type="protein sequence ID" value="EPS28546.1"/>
    <property type="molecule type" value="Genomic_DNA"/>
</dbReference>
<proteinExistence type="predicted"/>
<protein>
    <recommendedName>
        <fullName evidence="1">Tautomerase cis-CaaD-like domain-containing protein</fullName>
    </recommendedName>
</protein>
<dbReference type="Pfam" id="PF14832">
    <property type="entry name" value="Tautomerase_3"/>
    <property type="match status" value="1"/>
</dbReference>
<dbReference type="eggNOG" id="ENOG502SN9D">
    <property type="taxonomic scope" value="Eukaryota"/>
</dbReference>
<reference evidence="2 3" key="1">
    <citation type="journal article" date="2013" name="PLoS ONE">
        <title>Genomic and secretomic analyses reveal unique features of the lignocellulolytic enzyme system of Penicillium decumbens.</title>
        <authorList>
            <person name="Liu G."/>
            <person name="Zhang L."/>
            <person name="Wei X."/>
            <person name="Zou G."/>
            <person name="Qin Y."/>
            <person name="Ma L."/>
            <person name="Li J."/>
            <person name="Zheng H."/>
            <person name="Wang S."/>
            <person name="Wang C."/>
            <person name="Xun L."/>
            <person name="Zhao G.-P."/>
            <person name="Zhou Z."/>
            <person name="Qu Y."/>
        </authorList>
    </citation>
    <scope>NUCLEOTIDE SEQUENCE [LARGE SCALE GENOMIC DNA]</scope>
    <source>
        <strain evidence="3">114-2 / CGMCC 5302</strain>
    </source>
</reference>
<organism evidence="2 3">
    <name type="scientific">Penicillium oxalicum (strain 114-2 / CGMCC 5302)</name>
    <name type="common">Penicillium decumbens</name>
    <dbReference type="NCBI Taxonomy" id="933388"/>
    <lineage>
        <taxon>Eukaryota</taxon>
        <taxon>Fungi</taxon>
        <taxon>Dikarya</taxon>
        <taxon>Ascomycota</taxon>
        <taxon>Pezizomycotina</taxon>
        <taxon>Eurotiomycetes</taxon>
        <taxon>Eurotiomycetidae</taxon>
        <taxon>Eurotiales</taxon>
        <taxon>Aspergillaceae</taxon>
        <taxon>Penicillium</taxon>
    </lineage>
</organism>